<dbReference type="AlphaFoldDB" id="A0A346Y0F3"/>
<dbReference type="InterPro" id="IPR014922">
    <property type="entry name" value="YdhG-like"/>
</dbReference>
<dbReference type="RefSeq" id="WP_114592368.1">
    <property type="nucleotide sequence ID" value="NZ_CP031165.1"/>
</dbReference>
<evidence type="ECO:0000259" key="1">
    <source>
        <dbReference type="Pfam" id="PF08818"/>
    </source>
</evidence>
<dbReference type="SUPFAM" id="SSF159888">
    <property type="entry name" value="YdhG-like"/>
    <property type="match status" value="1"/>
</dbReference>
<dbReference type="KEGG" id="euz:DVS28_a3275"/>
<organism evidence="2 3">
    <name type="scientific">Euzebya pacifica</name>
    <dbReference type="NCBI Taxonomy" id="1608957"/>
    <lineage>
        <taxon>Bacteria</taxon>
        <taxon>Bacillati</taxon>
        <taxon>Actinomycetota</taxon>
        <taxon>Nitriliruptoria</taxon>
        <taxon>Euzebyales</taxon>
    </lineage>
</organism>
<dbReference type="Proteomes" id="UP000264006">
    <property type="component" value="Chromosome"/>
</dbReference>
<proteinExistence type="predicted"/>
<evidence type="ECO:0000313" key="3">
    <source>
        <dbReference type="Proteomes" id="UP000264006"/>
    </source>
</evidence>
<dbReference type="EMBL" id="CP031165">
    <property type="protein sequence ID" value="AXV07950.1"/>
    <property type="molecule type" value="Genomic_DNA"/>
</dbReference>
<evidence type="ECO:0000313" key="2">
    <source>
        <dbReference type="EMBL" id="AXV07950.1"/>
    </source>
</evidence>
<protein>
    <recommendedName>
        <fullName evidence="1">YdhG-like domain-containing protein</fullName>
    </recommendedName>
</protein>
<sequence length="142" mass="16142">MGEPKTQKHDGDVDAFIDAVPDERRREDARTLCALMAEATGQPPVMWGPSIVGFGEYHYVYASGREGDWMKVGFSPRARNLTVYLMDGYEDRGAQLERLGPHRLGKSCLYLTRLDRVDLDVLRAMVEDSYRTPHPAEREDQP</sequence>
<keyword evidence="3" id="KW-1185">Reference proteome</keyword>
<dbReference type="OrthoDB" id="5951444at2"/>
<accession>A0A346Y0F3</accession>
<name>A0A346Y0F3_9ACTN</name>
<feature type="domain" description="YdhG-like" evidence="1">
    <location>
        <begin position="25"/>
        <end position="128"/>
    </location>
</feature>
<gene>
    <name evidence="2" type="ORF">DVS28_a3275</name>
</gene>
<reference evidence="2 3" key="1">
    <citation type="submission" date="2018-09" db="EMBL/GenBank/DDBJ databases">
        <title>Complete genome sequence of Euzebya sp. DY32-46 isolated from seawater of Pacific Ocean.</title>
        <authorList>
            <person name="Xu L."/>
            <person name="Wu Y.-H."/>
            <person name="Xu X.-W."/>
        </authorList>
    </citation>
    <scope>NUCLEOTIDE SEQUENCE [LARGE SCALE GENOMIC DNA]</scope>
    <source>
        <strain evidence="2 3">DY32-46</strain>
    </source>
</reference>
<dbReference type="Pfam" id="PF08818">
    <property type="entry name" value="DUF1801"/>
    <property type="match status" value="1"/>
</dbReference>